<protein>
    <recommendedName>
        <fullName evidence="3">Tetratricopeptide repeat protein</fullName>
    </recommendedName>
</protein>
<proteinExistence type="predicted"/>
<comment type="caution">
    <text evidence="1">The sequence shown here is derived from an EMBL/GenBank/DDBJ whole genome shotgun (WGS) entry which is preliminary data.</text>
</comment>
<dbReference type="Pfam" id="PF13374">
    <property type="entry name" value="TPR_10"/>
    <property type="match status" value="1"/>
</dbReference>
<dbReference type="EMBL" id="BMIR01000012">
    <property type="protein sequence ID" value="GGE45881.1"/>
    <property type="molecule type" value="Genomic_DNA"/>
</dbReference>
<name>A0A8J2YJ35_9BACL</name>
<organism evidence="1 2">
    <name type="scientific">Pullulanibacillus camelliae</name>
    <dbReference type="NCBI Taxonomy" id="1707096"/>
    <lineage>
        <taxon>Bacteria</taxon>
        <taxon>Bacillati</taxon>
        <taxon>Bacillota</taxon>
        <taxon>Bacilli</taxon>
        <taxon>Bacillales</taxon>
        <taxon>Sporolactobacillaceae</taxon>
        <taxon>Pullulanibacillus</taxon>
    </lineage>
</organism>
<reference evidence="1" key="2">
    <citation type="submission" date="2020-09" db="EMBL/GenBank/DDBJ databases">
        <authorList>
            <person name="Sun Q."/>
            <person name="Zhou Y."/>
        </authorList>
    </citation>
    <scope>NUCLEOTIDE SEQUENCE</scope>
    <source>
        <strain evidence="1">CGMCC 1.15371</strain>
    </source>
</reference>
<keyword evidence="2" id="KW-1185">Reference proteome</keyword>
<dbReference type="RefSeq" id="WP_188694692.1">
    <property type="nucleotide sequence ID" value="NZ_BMIR01000012.1"/>
</dbReference>
<dbReference type="SUPFAM" id="SSF48452">
    <property type="entry name" value="TPR-like"/>
    <property type="match status" value="1"/>
</dbReference>
<dbReference type="Gene3D" id="1.25.40.10">
    <property type="entry name" value="Tetratricopeptide repeat domain"/>
    <property type="match status" value="1"/>
</dbReference>
<reference evidence="1" key="1">
    <citation type="journal article" date="2014" name="Int. J. Syst. Evol. Microbiol.">
        <title>Complete genome sequence of Corynebacterium casei LMG S-19264T (=DSM 44701T), isolated from a smear-ripened cheese.</title>
        <authorList>
            <consortium name="US DOE Joint Genome Institute (JGI-PGF)"/>
            <person name="Walter F."/>
            <person name="Albersmeier A."/>
            <person name="Kalinowski J."/>
            <person name="Ruckert C."/>
        </authorList>
    </citation>
    <scope>NUCLEOTIDE SEQUENCE</scope>
    <source>
        <strain evidence="1">CGMCC 1.15371</strain>
    </source>
</reference>
<accession>A0A8J2YJ35</accession>
<evidence type="ECO:0008006" key="3">
    <source>
        <dbReference type="Google" id="ProtNLM"/>
    </source>
</evidence>
<dbReference type="Proteomes" id="UP000628775">
    <property type="component" value="Unassembled WGS sequence"/>
</dbReference>
<dbReference type="InterPro" id="IPR011990">
    <property type="entry name" value="TPR-like_helical_dom_sf"/>
</dbReference>
<evidence type="ECO:0000313" key="1">
    <source>
        <dbReference type="EMBL" id="GGE45881.1"/>
    </source>
</evidence>
<gene>
    <name evidence="1" type="ORF">GCM10011391_25920</name>
</gene>
<dbReference type="AlphaFoldDB" id="A0A8J2YJ35"/>
<sequence>MILAYHDLGLLYSKQNLPKAAIHWLLESYKTGEQFYKTPILLCQEYCKLNELDKAREWYNKAMVLCEEVNDTLHIALLKVLYGIYIDRGNIENTLQEGIQFFIENKSWEYTQDFALLLANYYKDRSRYQEAMIYFEKVFDAQRKIFELEALK</sequence>
<evidence type="ECO:0000313" key="2">
    <source>
        <dbReference type="Proteomes" id="UP000628775"/>
    </source>
</evidence>